<dbReference type="InterPro" id="IPR006076">
    <property type="entry name" value="FAD-dep_OxRdtase"/>
</dbReference>
<dbReference type="RefSeq" id="WP_122922535.1">
    <property type="nucleotide sequence ID" value="NZ_RHHU01000003.1"/>
</dbReference>
<keyword evidence="13" id="KW-1185">Reference proteome</keyword>
<evidence type="ECO:0000313" key="13">
    <source>
        <dbReference type="Proteomes" id="UP000269573"/>
    </source>
</evidence>
<dbReference type="UniPathway" id="UPA00618">
    <property type="reaction ID" value="UER00674"/>
</dbReference>
<dbReference type="EMBL" id="RHHU01000003">
    <property type="protein sequence ID" value="RNB88430.1"/>
    <property type="molecule type" value="Genomic_DNA"/>
</dbReference>
<dbReference type="InterPro" id="IPR031656">
    <property type="entry name" value="DAO_C"/>
</dbReference>
<keyword evidence="4 9" id="KW-0285">Flavoprotein</keyword>
<dbReference type="GO" id="GO:0004368">
    <property type="term" value="F:glycerol-3-phosphate dehydrogenase (quinone) activity"/>
    <property type="evidence" value="ECO:0007669"/>
    <property type="project" value="UniProtKB-EC"/>
</dbReference>
<keyword evidence="5" id="KW-0319">Glycerol metabolism</keyword>
<dbReference type="PROSITE" id="PS00977">
    <property type="entry name" value="FAD_G3PDH_1"/>
    <property type="match status" value="1"/>
</dbReference>
<dbReference type="InterPro" id="IPR038299">
    <property type="entry name" value="DAO_C_sf"/>
</dbReference>
<protein>
    <recommendedName>
        <fullName evidence="9">Glycerol-3-phosphate dehydrogenase</fullName>
        <ecNumber evidence="9">1.1.5.3</ecNumber>
    </recommendedName>
</protein>
<dbReference type="GO" id="GO:0009331">
    <property type="term" value="C:glycerol-3-phosphate dehydrogenase (FAD) complex"/>
    <property type="evidence" value="ECO:0007669"/>
    <property type="project" value="UniProtKB-UniRule"/>
</dbReference>
<evidence type="ECO:0000256" key="7">
    <source>
        <dbReference type="ARBA" id="ARBA00023002"/>
    </source>
</evidence>
<comment type="cofactor">
    <cofactor evidence="1 9">
        <name>FAD</name>
        <dbReference type="ChEBI" id="CHEBI:57692"/>
    </cofactor>
</comment>
<dbReference type="Pfam" id="PF16901">
    <property type="entry name" value="DAO_C"/>
    <property type="match status" value="1"/>
</dbReference>
<dbReference type="Gene3D" id="3.50.50.60">
    <property type="entry name" value="FAD/NAD(P)-binding domain"/>
    <property type="match status" value="1"/>
</dbReference>
<feature type="domain" description="FAD dependent oxidoreductase" evidence="10">
    <location>
        <begin position="25"/>
        <end position="379"/>
    </location>
</feature>
<accession>A0A3M8DJZ2</accession>
<name>A0A3M8DJZ2_9BACL</name>
<dbReference type="PANTHER" id="PTHR11985:SF35">
    <property type="entry name" value="ANAEROBIC GLYCEROL-3-PHOSPHATE DEHYDROGENASE SUBUNIT A"/>
    <property type="match status" value="1"/>
</dbReference>
<dbReference type="Proteomes" id="UP000269573">
    <property type="component" value="Unassembled WGS sequence"/>
</dbReference>
<evidence type="ECO:0000256" key="1">
    <source>
        <dbReference type="ARBA" id="ARBA00001974"/>
    </source>
</evidence>
<keyword evidence="6" id="KW-0274">FAD</keyword>
<dbReference type="PANTHER" id="PTHR11985">
    <property type="entry name" value="GLYCEROL-3-PHOSPHATE DEHYDROGENASE"/>
    <property type="match status" value="1"/>
</dbReference>
<reference evidence="12 13" key="1">
    <citation type="submission" date="2018-10" db="EMBL/GenBank/DDBJ databases">
        <title>Phylogenomics of Brevibacillus.</title>
        <authorList>
            <person name="Dunlap C."/>
        </authorList>
    </citation>
    <scope>NUCLEOTIDE SEQUENCE [LARGE SCALE GENOMIC DNA]</scope>
    <source>
        <strain evidence="12 13">JCM 15774</strain>
    </source>
</reference>
<evidence type="ECO:0000259" key="10">
    <source>
        <dbReference type="Pfam" id="PF01266"/>
    </source>
</evidence>
<feature type="domain" description="Alpha-glycerophosphate oxidase C-terminal" evidence="11">
    <location>
        <begin position="407"/>
        <end position="537"/>
    </location>
</feature>
<dbReference type="Gene3D" id="3.30.9.10">
    <property type="entry name" value="D-Amino Acid Oxidase, subunit A, domain 2"/>
    <property type="match status" value="1"/>
</dbReference>
<dbReference type="InterPro" id="IPR000447">
    <property type="entry name" value="G3P_DH_FAD-dep"/>
</dbReference>
<evidence type="ECO:0000256" key="5">
    <source>
        <dbReference type="ARBA" id="ARBA00022798"/>
    </source>
</evidence>
<dbReference type="EC" id="1.1.5.3" evidence="9"/>
<evidence type="ECO:0000256" key="2">
    <source>
        <dbReference type="ARBA" id="ARBA00004977"/>
    </source>
</evidence>
<dbReference type="SUPFAM" id="SSF54373">
    <property type="entry name" value="FAD-linked reductases, C-terminal domain"/>
    <property type="match status" value="1"/>
</dbReference>
<dbReference type="Gene3D" id="1.10.8.870">
    <property type="entry name" value="Alpha-glycerophosphate oxidase, cap domain"/>
    <property type="match status" value="1"/>
</dbReference>
<dbReference type="GO" id="GO:0019563">
    <property type="term" value="P:glycerol catabolic process"/>
    <property type="evidence" value="ECO:0007669"/>
    <property type="project" value="UniProtKB-UniPathway"/>
</dbReference>
<dbReference type="GO" id="GO:0046168">
    <property type="term" value="P:glycerol-3-phosphate catabolic process"/>
    <property type="evidence" value="ECO:0007669"/>
    <property type="project" value="TreeGrafter"/>
</dbReference>
<comment type="catalytic activity">
    <reaction evidence="8 9">
        <text>a quinone + sn-glycerol 3-phosphate = dihydroxyacetone phosphate + a quinol</text>
        <dbReference type="Rhea" id="RHEA:18977"/>
        <dbReference type="ChEBI" id="CHEBI:24646"/>
        <dbReference type="ChEBI" id="CHEBI:57597"/>
        <dbReference type="ChEBI" id="CHEBI:57642"/>
        <dbReference type="ChEBI" id="CHEBI:132124"/>
        <dbReference type="EC" id="1.1.5.3"/>
    </reaction>
</comment>
<dbReference type="InterPro" id="IPR036188">
    <property type="entry name" value="FAD/NAD-bd_sf"/>
</dbReference>
<gene>
    <name evidence="12" type="ORF">EDM59_04720</name>
</gene>
<evidence type="ECO:0000256" key="4">
    <source>
        <dbReference type="ARBA" id="ARBA00022630"/>
    </source>
</evidence>
<comment type="pathway">
    <text evidence="2">Polyol metabolism; glycerol degradation via glycerol kinase pathway; glycerone phosphate from sn-glycerol 3-phosphate (aerobic route): step 1/1.</text>
</comment>
<comment type="similarity">
    <text evidence="3 9">Belongs to the FAD-dependent glycerol-3-phosphate dehydrogenase family.</text>
</comment>
<evidence type="ECO:0000256" key="9">
    <source>
        <dbReference type="RuleBase" id="RU361217"/>
    </source>
</evidence>
<dbReference type="SUPFAM" id="SSF51905">
    <property type="entry name" value="FAD/NAD(P)-binding domain"/>
    <property type="match status" value="1"/>
</dbReference>
<evidence type="ECO:0000256" key="8">
    <source>
        <dbReference type="ARBA" id="ARBA00049055"/>
    </source>
</evidence>
<proteinExistence type="inferred from homology"/>
<evidence type="ECO:0000256" key="6">
    <source>
        <dbReference type="ARBA" id="ARBA00022827"/>
    </source>
</evidence>
<dbReference type="Pfam" id="PF01266">
    <property type="entry name" value="DAO"/>
    <property type="match status" value="1"/>
</dbReference>
<evidence type="ECO:0000259" key="11">
    <source>
        <dbReference type="Pfam" id="PF16901"/>
    </source>
</evidence>
<dbReference type="PRINTS" id="PR01001">
    <property type="entry name" value="FADG3PDH"/>
</dbReference>
<dbReference type="AlphaFoldDB" id="A0A3M8DJZ2"/>
<organism evidence="12 13">
    <name type="scientific">Brevibacillus nitrificans</name>
    <dbReference type="NCBI Taxonomy" id="651560"/>
    <lineage>
        <taxon>Bacteria</taxon>
        <taxon>Bacillati</taxon>
        <taxon>Bacillota</taxon>
        <taxon>Bacilli</taxon>
        <taxon>Bacillales</taxon>
        <taxon>Paenibacillaceae</taxon>
        <taxon>Brevibacillus</taxon>
    </lineage>
</organism>
<keyword evidence="7 9" id="KW-0560">Oxidoreductase</keyword>
<sequence length="556" mass="62351">MRNEPAMSAFQRASYLEQLAKSTVDLLVIGGGVTGAGIALDAAARGLTVGLVEKQDFASGTSSRSTKLVHGGVRYLKQGDVQLVREVGRERMILHRNAPHIVIPEKMILPIVEKGTYGKLATSVGLYVYDLLAGVKRNERRKMLSKQETLLAEPLLRHDMLKGSGLYYEYRTDDARLTIEVVKTASAYGAICLNYTEATDFIYTNGRVTGIIAKDQVKGKSYTLTAKKIVNAAGPWVDRLREKDQSLSGKRLHLTKGVHLVVPYDRLPLRQAVYFDVADKRMIFAIPRNRSTYIGTTDTDYQGELERPSVTRQDVDYLLQAVNDMFPNVQLTVKDITSSWAGLRPLIHEDGKSPSELSRKDEVFFSHSGLITIAGGKLTGFRKMAERVVDIVAGQLAKEEGRVFKPCSTHEIVLAGGAFSSAAAIPAYIREQVQRLHAAGEQSFDETVVTELAGKYGSNTEKIITAMIDLRNQGRQLEEAMYLAELQYGIQEEMVVTLRDFLIRRTGKLFFEREAIQHVYGKLADSMARRFNWTAREKEREVKLFEMEYQQVKTFY</sequence>
<evidence type="ECO:0000313" key="12">
    <source>
        <dbReference type="EMBL" id="RNB88430.1"/>
    </source>
</evidence>
<comment type="caution">
    <text evidence="12">The sequence shown here is derived from an EMBL/GenBank/DDBJ whole genome shotgun (WGS) entry which is preliminary data.</text>
</comment>
<evidence type="ECO:0000256" key="3">
    <source>
        <dbReference type="ARBA" id="ARBA00007330"/>
    </source>
</evidence>